<feature type="compositionally biased region" description="Polar residues" evidence="1">
    <location>
        <begin position="113"/>
        <end position="142"/>
    </location>
</feature>
<dbReference type="OrthoDB" id="9921231at2"/>
<sequence>MLKIKNARTALGAIAMGLTISSVALTAVPAQAGALSFLKKVVKREVNRAADKALADVAGEESGAPQAGTEPKLPEFNREKGTTVPTADDVQAPQDDEEALLLPAVQAYTSVQGPYQQRSKMTQNGTTVETASEVQAPDTQRPQRAKLKQNGTRVATAGEVQAPIVPQAGTTPKLPEFRREKGTTVATADDVKPRD</sequence>
<protein>
    <submittedName>
        <fullName evidence="3">Uncharacterized protein</fullName>
    </submittedName>
</protein>
<reference evidence="3 4" key="1">
    <citation type="submission" date="2015-09" db="EMBL/GenBank/DDBJ databases">
        <title>Complete genome sequence of a benzo[a]pyrene-degrading bacterium Altererythrobacter epoxidivorans CGMCC 1.7731T.</title>
        <authorList>
            <person name="Li Z."/>
            <person name="Cheng H."/>
            <person name="Huo Y."/>
            <person name="Xu X."/>
        </authorList>
    </citation>
    <scope>NUCLEOTIDE SEQUENCE [LARGE SCALE GENOMIC DNA]</scope>
    <source>
        <strain evidence="3 4">CGMCC 1.7731</strain>
    </source>
</reference>
<dbReference type="PATRIC" id="fig|361183.4.peg.387"/>
<gene>
    <name evidence="3" type="ORF">AMC99_00390</name>
</gene>
<organism evidence="3 4">
    <name type="scientific">Altererythrobacter epoxidivorans</name>
    <dbReference type="NCBI Taxonomy" id="361183"/>
    <lineage>
        <taxon>Bacteria</taxon>
        <taxon>Pseudomonadati</taxon>
        <taxon>Pseudomonadota</taxon>
        <taxon>Alphaproteobacteria</taxon>
        <taxon>Sphingomonadales</taxon>
        <taxon>Erythrobacteraceae</taxon>
        <taxon>Altererythrobacter</taxon>
    </lineage>
</organism>
<keyword evidence="4" id="KW-1185">Reference proteome</keyword>
<dbReference type="Proteomes" id="UP000057938">
    <property type="component" value="Chromosome"/>
</dbReference>
<evidence type="ECO:0000313" key="4">
    <source>
        <dbReference type="Proteomes" id="UP000057938"/>
    </source>
</evidence>
<evidence type="ECO:0000256" key="1">
    <source>
        <dbReference type="SAM" id="MobiDB-lite"/>
    </source>
</evidence>
<feature type="region of interest" description="Disordered" evidence="1">
    <location>
        <begin position="57"/>
        <end position="96"/>
    </location>
</feature>
<accession>A0A0M3T9Q4</accession>
<feature type="compositionally biased region" description="Basic and acidic residues" evidence="1">
    <location>
        <begin position="72"/>
        <end position="81"/>
    </location>
</feature>
<dbReference type="EMBL" id="CP012669">
    <property type="protein sequence ID" value="ALE15702.1"/>
    <property type="molecule type" value="Genomic_DNA"/>
</dbReference>
<dbReference type="RefSeq" id="WP_061922075.1">
    <property type="nucleotide sequence ID" value="NZ_CP012669.1"/>
</dbReference>
<dbReference type="KEGG" id="aep:AMC99_00390"/>
<feature type="region of interest" description="Disordered" evidence="1">
    <location>
        <begin position="113"/>
        <end position="195"/>
    </location>
</feature>
<dbReference type="AlphaFoldDB" id="A0A0M3T9Q4"/>
<feature type="chain" id="PRO_5005789657" evidence="2">
    <location>
        <begin position="27"/>
        <end position="195"/>
    </location>
</feature>
<keyword evidence="2" id="KW-0732">Signal</keyword>
<proteinExistence type="predicted"/>
<feature type="signal peptide" evidence="2">
    <location>
        <begin position="1"/>
        <end position="26"/>
    </location>
</feature>
<name>A0A0M3T9Q4_9SPHN</name>
<evidence type="ECO:0000313" key="3">
    <source>
        <dbReference type="EMBL" id="ALE15702.1"/>
    </source>
</evidence>
<evidence type="ECO:0000256" key="2">
    <source>
        <dbReference type="SAM" id="SignalP"/>
    </source>
</evidence>